<feature type="compositionally biased region" description="Pro residues" evidence="3">
    <location>
        <begin position="10"/>
        <end position="20"/>
    </location>
</feature>
<feature type="domain" description="C2" evidence="4">
    <location>
        <begin position="5"/>
        <end position="136"/>
    </location>
</feature>
<dbReference type="GeneID" id="113429726"/>
<evidence type="ECO:0000256" key="3">
    <source>
        <dbReference type="SAM" id="MobiDB-lite"/>
    </source>
</evidence>
<proteinExistence type="predicted"/>
<dbReference type="PROSITE" id="PS50004">
    <property type="entry name" value="C2"/>
    <property type="match status" value="1"/>
</dbReference>
<gene>
    <name evidence="6" type="primary">LOC113429726</name>
</gene>
<dbReference type="Proteomes" id="UP000504612">
    <property type="component" value="Unplaced"/>
</dbReference>
<dbReference type="GO" id="GO:0055037">
    <property type="term" value="C:recycling endosome"/>
    <property type="evidence" value="ECO:0007669"/>
    <property type="project" value="UniProtKB-SubCell"/>
</dbReference>
<evidence type="ECO:0000313" key="5">
    <source>
        <dbReference type="Proteomes" id="UP000504612"/>
    </source>
</evidence>
<keyword evidence="5" id="KW-1185">Reference proteome</keyword>
<feature type="non-terminal residue" evidence="6">
    <location>
        <position position="136"/>
    </location>
</feature>
<evidence type="ECO:0000313" key="6">
    <source>
        <dbReference type="RefSeq" id="XP_026548019.1"/>
    </source>
</evidence>
<dbReference type="KEGG" id="nss:113429726"/>
<evidence type="ECO:0000256" key="2">
    <source>
        <dbReference type="ARBA" id="ARBA00022753"/>
    </source>
</evidence>
<dbReference type="PANTHER" id="PTHR15746">
    <property type="entry name" value="RAB11-RELATED"/>
    <property type="match status" value="1"/>
</dbReference>
<dbReference type="GO" id="GO:0045335">
    <property type="term" value="C:phagocytic vesicle"/>
    <property type="evidence" value="ECO:0007669"/>
    <property type="project" value="TreeGrafter"/>
</dbReference>
<dbReference type="InterPro" id="IPR037789">
    <property type="entry name" value="FIP_classI"/>
</dbReference>
<protein>
    <submittedName>
        <fullName evidence="6">Rab11 family-interacting protein 1-like</fullName>
    </submittedName>
</protein>
<keyword evidence="2" id="KW-0967">Endosome</keyword>
<name>A0A6J1W6K8_9SAUR</name>
<evidence type="ECO:0000259" key="4">
    <source>
        <dbReference type="PROSITE" id="PS50004"/>
    </source>
</evidence>
<sequence length="136" mass="14429">MSLPRAGEESPPPPPPPPSSWLPSHVQVAVVQARGLRAKGGPGDAAFVTLQLGRQKHRTAVAAQKGGCPRWAEQCALELPPPPPPAARPAPPPDPDPQLLQLVVWQRALVGPDRFLGRAAFPLAALLQDGRSHPDR</sequence>
<dbReference type="RefSeq" id="XP_026548019.1">
    <property type="nucleotide sequence ID" value="XM_026692234.1"/>
</dbReference>
<dbReference type="SMART" id="SM00239">
    <property type="entry name" value="C2"/>
    <property type="match status" value="1"/>
</dbReference>
<evidence type="ECO:0000256" key="1">
    <source>
        <dbReference type="ARBA" id="ARBA00004172"/>
    </source>
</evidence>
<comment type="subcellular location">
    <subcellularLocation>
        <location evidence="1">Recycling endosome</location>
    </subcellularLocation>
</comment>
<dbReference type="PANTHER" id="PTHR15746:SF14">
    <property type="entry name" value="RAB11 FAMILY-INTERACTING PROTEIN 5"/>
    <property type="match status" value="1"/>
</dbReference>
<dbReference type="GO" id="GO:0030141">
    <property type="term" value="C:secretory granule"/>
    <property type="evidence" value="ECO:0007669"/>
    <property type="project" value="TreeGrafter"/>
</dbReference>
<feature type="region of interest" description="Disordered" evidence="3">
    <location>
        <begin position="1"/>
        <end position="23"/>
    </location>
</feature>
<dbReference type="GO" id="GO:0031267">
    <property type="term" value="F:small GTPase binding"/>
    <property type="evidence" value="ECO:0007669"/>
    <property type="project" value="InterPro"/>
</dbReference>
<dbReference type="InterPro" id="IPR035892">
    <property type="entry name" value="C2_domain_sf"/>
</dbReference>
<dbReference type="GO" id="GO:0045055">
    <property type="term" value="P:regulated exocytosis"/>
    <property type="evidence" value="ECO:0007669"/>
    <property type="project" value="TreeGrafter"/>
</dbReference>
<dbReference type="SUPFAM" id="SSF49562">
    <property type="entry name" value="C2 domain (Calcium/lipid-binding domain, CaLB)"/>
    <property type="match status" value="1"/>
</dbReference>
<dbReference type="Gene3D" id="2.60.40.150">
    <property type="entry name" value="C2 domain"/>
    <property type="match status" value="1"/>
</dbReference>
<dbReference type="InterPro" id="IPR000008">
    <property type="entry name" value="C2_dom"/>
</dbReference>
<organism evidence="5 6">
    <name type="scientific">Notechis scutatus</name>
    <name type="common">mainland tiger snake</name>
    <dbReference type="NCBI Taxonomy" id="8663"/>
    <lineage>
        <taxon>Eukaryota</taxon>
        <taxon>Metazoa</taxon>
        <taxon>Chordata</taxon>
        <taxon>Craniata</taxon>
        <taxon>Vertebrata</taxon>
        <taxon>Euteleostomi</taxon>
        <taxon>Lepidosauria</taxon>
        <taxon>Squamata</taxon>
        <taxon>Bifurcata</taxon>
        <taxon>Unidentata</taxon>
        <taxon>Episquamata</taxon>
        <taxon>Toxicofera</taxon>
        <taxon>Serpentes</taxon>
        <taxon>Colubroidea</taxon>
        <taxon>Elapidae</taxon>
        <taxon>Hydrophiinae</taxon>
        <taxon>Notechis</taxon>
    </lineage>
</organism>
<dbReference type="AlphaFoldDB" id="A0A6J1W6K8"/>
<dbReference type="GO" id="GO:0005739">
    <property type="term" value="C:mitochondrion"/>
    <property type="evidence" value="ECO:0007669"/>
    <property type="project" value="TreeGrafter"/>
</dbReference>
<accession>A0A6J1W6K8</accession>
<reference evidence="6" key="1">
    <citation type="submission" date="2025-08" db="UniProtKB">
        <authorList>
            <consortium name="RefSeq"/>
        </authorList>
    </citation>
    <scope>IDENTIFICATION</scope>
</reference>
<dbReference type="Pfam" id="PF00168">
    <property type="entry name" value="C2"/>
    <property type="match status" value="1"/>
</dbReference>
<dbReference type="GO" id="GO:0005769">
    <property type="term" value="C:early endosome"/>
    <property type="evidence" value="ECO:0007669"/>
    <property type="project" value="TreeGrafter"/>
</dbReference>